<dbReference type="Gene3D" id="2.60.40.10">
    <property type="entry name" value="Immunoglobulins"/>
    <property type="match status" value="2"/>
</dbReference>
<evidence type="ECO:0000256" key="5">
    <source>
        <dbReference type="ARBA" id="ARBA00023136"/>
    </source>
</evidence>
<dbReference type="AlphaFoldDB" id="A0A8J4WU27"/>
<keyword evidence="2" id="KW-0812">Transmembrane</keyword>
<comment type="caution">
    <text evidence="6">The sequence shown here is derived from an EMBL/GenBank/DDBJ whole genome shotgun (WGS) entry which is preliminary data.</text>
</comment>
<dbReference type="InterPro" id="IPR013783">
    <property type="entry name" value="Ig-like_fold"/>
</dbReference>
<evidence type="ECO:0000256" key="1">
    <source>
        <dbReference type="ARBA" id="ARBA00004370"/>
    </source>
</evidence>
<dbReference type="GO" id="GO:0005261">
    <property type="term" value="F:monoatomic cation channel activity"/>
    <property type="evidence" value="ECO:0007669"/>
    <property type="project" value="TreeGrafter"/>
</dbReference>
<evidence type="ECO:0000313" key="7">
    <source>
        <dbReference type="Proteomes" id="UP000748531"/>
    </source>
</evidence>
<dbReference type="PANTHER" id="PTHR46730:SF1">
    <property type="entry name" value="PLAT DOMAIN-CONTAINING PROTEIN"/>
    <property type="match status" value="1"/>
</dbReference>
<keyword evidence="7" id="KW-1185">Reference proteome</keyword>
<evidence type="ECO:0000256" key="4">
    <source>
        <dbReference type="ARBA" id="ARBA00022989"/>
    </source>
</evidence>
<dbReference type="InterPro" id="IPR035986">
    <property type="entry name" value="PKD_dom_sf"/>
</dbReference>
<reference evidence="6" key="1">
    <citation type="submission" date="2019-05" db="EMBL/GenBank/DDBJ databases">
        <title>Annotation for the trematode Paragonimus heterotremus.</title>
        <authorList>
            <person name="Choi Y.-J."/>
        </authorList>
    </citation>
    <scope>NUCLEOTIDE SEQUENCE</scope>
    <source>
        <strain evidence="6">LC</strain>
    </source>
</reference>
<dbReference type="GO" id="GO:0006816">
    <property type="term" value="P:calcium ion transport"/>
    <property type="evidence" value="ECO:0007669"/>
    <property type="project" value="TreeGrafter"/>
</dbReference>
<keyword evidence="3" id="KW-0677">Repeat</keyword>
<dbReference type="GO" id="GO:0005886">
    <property type="term" value="C:plasma membrane"/>
    <property type="evidence" value="ECO:0007669"/>
    <property type="project" value="TreeGrafter"/>
</dbReference>
<accession>A0A8J4WU27</accession>
<keyword evidence="5" id="KW-0472">Membrane</keyword>
<name>A0A8J4WU27_9TREM</name>
<evidence type="ECO:0000256" key="2">
    <source>
        <dbReference type="ARBA" id="ARBA00022692"/>
    </source>
</evidence>
<dbReference type="SUPFAM" id="SSF49299">
    <property type="entry name" value="PKD domain"/>
    <property type="match status" value="3"/>
</dbReference>
<evidence type="ECO:0000313" key="6">
    <source>
        <dbReference type="EMBL" id="KAF5404410.1"/>
    </source>
</evidence>
<proteinExistence type="predicted"/>
<comment type="subcellular location">
    <subcellularLocation>
        <location evidence="1">Membrane</location>
    </subcellularLocation>
</comment>
<organism evidence="6 7">
    <name type="scientific">Paragonimus heterotremus</name>
    <dbReference type="NCBI Taxonomy" id="100268"/>
    <lineage>
        <taxon>Eukaryota</taxon>
        <taxon>Metazoa</taxon>
        <taxon>Spiralia</taxon>
        <taxon>Lophotrochozoa</taxon>
        <taxon>Platyhelminthes</taxon>
        <taxon>Trematoda</taxon>
        <taxon>Digenea</taxon>
        <taxon>Plagiorchiida</taxon>
        <taxon>Troglotremata</taxon>
        <taxon>Troglotrematidae</taxon>
        <taxon>Paragonimus</taxon>
    </lineage>
</organism>
<keyword evidence="4" id="KW-1133">Transmembrane helix</keyword>
<sequence>MSRRLSLDESGIQIEQTAYEVGAQRNVAFSFTKGSNITAQLTLNGQSRTVQIDEQQKRIVSETISVMQPMQMTYLLTLGNSLGSFNQSGTIEFMERIMGVSIVRAAFPTGSNQQLSFAFISGSSILADLLIDGEMKQTTVNFTSKQIISELFDVTFASELNYILNVSNALGSLELSGAVTFDEPLEGLNVTVTPTEISKGDLVVFRVALARGTSIVLNINYGDKTSYVNSTARFQSLPSAYENTHIYSQSGFFMAQVTVSNSLQQQSVLQQITVKSIGGLYQIFPATGSVPLNEPAVFQVRPVNVSSTMTDMLITLDWGDQTMPYEDQYYAEDNYTHVYQREGSYVLFVEVVDGQDIVQTTAQLNVQEAVSRFVCRLDFNPVRLGDTQTVSFAMKTGKEVMVSVEFVPDASPQSIFLPTSKSGSFVYTYGTAGLYPILLTASNQVRDETCELMADVRNPVVDFTVTFQPLVENDLGDTQLTIDYYGAEANFATNLSYFVNWGDGTDVVSSSLDFTEVPLTLTHRFARLDYFEASVLLDNQVSQMAKSSQIGVFAPFTAVNLRIIDMNIPTVPNQTKFVAGVPVQLSVSAVNRLDNVAETTFTIVYLSTGQSVYLNRTMSSNRTFIFTETGLVELTVTGGNPFSEATTTRLIEVSKRLQSVQHQLSAPGFLRPGEPGTLHLQFETTNAAMCICLQKDDFAGSLIYPPLGQTQQDCPACAQFRVMFERPVNNSLSVELYYASVGVYEVTVQTWDASQNFSHTILITVTDTYCEPPHIVLVYEIATSPNYPISIRSDQPVVLETSIHGTNCTAVGINYIEWTLTKLDPITVENIEEIHVQDPVIWTMRDLRIEENTLFPGFYEAKMQLTVQTGNLVPTITTDITAYVRVEFPPIVVRFFPGSPEVIDIGLLSSDVCLRPNESSYDPAVFDRQANQNFSDWIWHCAQAGENFTDTLTSPKPSGFTFTGSRTGCFGDGPGRIDTQAGALCFWTGNLEPDRVYLMRIKVSKLPNRHGEAFLKLQTKNALLPVVNLTALRSVGAVISGVPEICIIECNGSVFDLSCFGDSLLCSCSVLDLCRKPPVATPLRASWAISQTDNLYLSAAVTTDSVVSSIDASWSWELNYVYTDTEGEAMNDTMKQLYLRGK</sequence>
<protein>
    <submittedName>
        <fullName evidence="6">Uncharacterized protein</fullName>
    </submittedName>
</protein>
<dbReference type="Proteomes" id="UP000748531">
    <property type="component" value="Unassembled WGS sequence"/>
</dbReference>
<dbReference type="EMBL" id="LUCH01000742">
    <property type="protein sequence ID" value="KAF5404410.1"/>
    <property type="molecule type" value="Genomic_DNA"/>
</dbReference>
<gene>
    <name evidence="6" type="ORF">PHET_01928</name>
</gene>
<evidence type="ECO:0000256" key="3">
    <source>
        <dbReference type="ARBA" id="ARBA00022737"/>
    </source>
</evidence>
<dbReference type="PANTHER" id="PTHR46730">
    <property type="entry name" value="POLYCYSTIN-1"/>
    <property type="match status" value="1"/>
</dbReference>
<dbReference type="OrthoDB" id="444119at2759"/>